<dbReference type="InterPro" id="IPR053742">
    <property type="entry name" value="Fungal_ImmunoLectin_sf"/>
</dbReference>
<dbReference type="InterPro" id="IPR015339">
    <property type="entry name" value="Immunomodulatory_FIP-Fve_fun"/>
</dbReference>
<accession>A0A9X7GT06</accession>
<dbReference type="GO" id="GO:0002682">
    <property type="term" value="P:regulation of immune system process"/>
    <property type="evidence" value="ECO:0007669"/>
    <property type="project" value="InterPro"/>
</dbReference>
<dbReference type="PROSITE" id="PS51996">
    <property type="entry name" value="TR_MART"/>
    <property type="match status" value="1"/>
</dbReference>
<organism evidence="1 2">
    <name type="scientific">Bacillus cereus</name>
    <dbReference type="NCBI Taxonomy" id="1396"/>
    <lineage>
        <taxon>Bacteria</taxon>
        <taxon>Bacillati</taxon>
        <taxon>Bacillota</taxon>
        <taxon>Bacilli</taxon>
        <taxon>Bacillales</taxon>
        <taxon>Bacillaceae</taxon>
        <taxon>Bacillus</taxon>
        <taxon>Bacillus cereus group</taxon>
    </lineage>
</organism>
<evidence type="ECO:0000313" key="2">
    <source>
        <dbReference type="Proteomes" id="UP000224203"/>
    </source>
</evidence>
<sequence length="185" mass="21033">MDNLVGLNELELLIARGYSYKINKIEIISEKGEEHVRIDAKLIISKEELSYELHKEQSFEDISPTMDAIDINGVNYKNNGFSSAYDSRKFGSESKFDYKVVKDGVDLGTKLSLAFETEGMIRLSLLAYNNGEGIKDATPFQVYAVDPETKKEYLITNHQPKIKKLVKLGDNYVLVKLKKITCNRE</sequence>
<evidence type="ECO:0000313" key="1">
    <source>
        <dbReference type="EMBL" id="PGS64008.1"/>
    </source>
</evidence>
<dbReference type="SUPFAM" id="SSF101542">
    <property type="entry name" value="Fungal immunomodulatory protein, FIP"/>
    <property type="match status" value="1"/>
</dbReference>
<dbReference type="InterPro" id="IPR036344">
    <property type="entry name" value="FIP_sf"/>
</dbReference>
<dbReference type="SUPFAM" id="SSF56399">
    <property type="entry name" value="ADP-ribosylation"/>
    <property type="match status" value="1"/>
</dbReference>
<dbReference type="Proteomes" id="UP000224203">
    <property type="component" value="Unassembled WGS sequence"/>
</dbReference>
<dbReference type="GO" id="GO:0030246">
    <property type="term" value="F:carbohydrate binding"/>
    <property type="evidence" value="ECO:0007669"/>
    <property type="project" value="InterPro"/>
</dbReference>
<comment type="caution">
    <text evidence="1">The sequence shown here is derived from an EMBL/GenBank/DDBJ whole genome shotgun (WGS) entry which is preliminary data.</text>
</comment>
<dbReference type="Gene3D" id="2.60.40.1790">
    <property type="entry name" value="Fungal immunomodulatory protein Fve"/>
    <property type="match status" value="1"/>
</dbReference>
<dbReference type="Pfam" id="PF09259">
    <property type="entry name" value="Fve"/>
    <property type="match status" value="1"/>
</dbReference>
<gene>
    <name evidence="1" type="ORF">COC69_30930</name>
</gene>
<protein>
    <submittedName>
        <fullName evidence="1">Uncharacterized protein</fullName>
    </submittedName>
</protein>
<reference evidence="1 2" key="1">
    <citation type="submission" date="2017-09" db="EMBL/GenBank/DDBJ databases">
        <title>Large-scale bioinformatics analysis of Bacillus genomes uncovers conserved roles of natural products in bacterial physiology.</title>
        <authorList>
            <consortium name="Agbiome Team Llc"/>
            <person name="Bleich R.M."/>
            <person name="Grubbs K.J."/>
            <person name="Santa Maria K.C."/>
            <person name="Allen S.E."/>
            <person name="Farag S."/>
            <person name="Shank E.A."/>
            <person name="Bowers A."/>
        </authorList>
    </citation>
    <scope>NUCLEOTIDE SEQUENCE [LARGE SCALE GENOMIC DNA]</scope>
    <source>
        <strain evidence="1 2">AFS041711</strain>
    </source>
</reference>
<dbReference type="GO" id="GO:0005576">
    <property type="term" value="C:extracellular region"/>
    <property type="evidence" value="ECO:0007669"/>
    <property type="project" value="InterPro"/>
</dbReference>
<dbReference type="EMBL" id="NULI01000277">
    <property type="protein sequence ID" value="PGS64008.1"/>
    <property type="molecule type" value="Genomic_DNA"/>
</dbReference>
<dbReference type="Gene3D" id="3.90.176.10">
    <property type="entry name" value="Toxin ADP-ribosyltransferase, Chain A, domain 1"/>
    <property type="match status" value="1"/>
</dbReference>
<name>A0A9X7GT06_BACCE</name>
<dbReference type="AlphaFoldDB" id="A0A9X7GT06"/>
<proteinExistence type="predicted"/>